<dbReference type="InterPro" id="IPR019405">
    <property type="entry name" value="Lactonase_7-beta_prop"/>
</dbReference>
<sequence>MALDSLQIVLLLPQLLHSFCQSSSSWLAMRLHLSLGGLVTTAVATNLYVSSYIGTITTLQLSQAQNGSYALKQVAINNGSAPNPSWLTLDSTNGVLYCADEGLSVPDGTISSYSTSPSGQLKQIDRHSVISGPVSSVVYNDGKAQAFAHYTGSSVTTWSILASGGLQSLQNFTYTMSSPGPNPARQEAPHPHEALLDPTGSFILVNDLGADLVRVYSIDKKTSELIESTPFHAPPGSGPRHGSFLVSGNQTFYFLISELGNTIASYKLTYGNASLEFTQVFRSGTYGNNTVPTGAAAAECLISPDHKFLLTSSRNDSLFHIDNFDVNNSTKLTSDTLQTWEINPYTGELAFKQLSPAGGLFPRQFSVNKLGDLVAVGLQNSGRVVIVERDIKAGTYGKFVAEIDIPGQVTSVVWDE</sequence>
<gene>
    <name evidence="3" type="ORF">BP6252_08612</name>
</gene>
<organism evidence="3 4">
    <name type="scientific">Coleophoma cylindrospora</name>
    <dbReference type="NCBI Taxonomy" id="1849047"/>
    <lineage>
        <taxon>Eukaryota</taxon>
        <taxon>Fungi</taxon>
        <taxon>Dikarya</taxon>
        <taxon>Ascomycota</taxon>
        <taxon>Pezizomycotina</taxon>
        <taxon>Leotiomycetes</taxon>
        <taxon>Helotiales</taxon>
        <taxon>Dermateaceae</taxon>
        <taxon>Coleophoma</taxon>
    </lineage>
</organism>
<feature type="chain" id="PRO_5017597847" description="3-carboxy-cis,cis-mucoante lactonizing enzyme" evidence="2">
    <location>
        <begin position="19"/>
        <end position="416"/>
    </location>
</feature>
<evidence type="ECO:0000313" key="3">
    <source>
        <dbReference type="EMBL" id="RDW69592.1"/>
    </source>
</evidence>
<dbReference type="GO" id="GO:0017057">
    <property type="term" value="F:6-phosphogluconolactonase activity"/>
    <property type="evidence" value="ECO:0007669"/>
    <property type="project" value="TreeGrafter"/>
</dbReference>
<evidence type="ECO:0000256" key="2">
    <source>
        <dbReference type="SAM" id="SignalP"/>
    </source>
</evidence>
<proteinExistence type="inferred from homology"/>
<dbReference type="Gene3D" id="2.130.10.10">
    <property type="entry name" value="YVTN repeat-like/Quinoprotein amine dehydrogenase"/>
    <property type="match status" value="1"/>
</dbReference>
<dbReference type="InterPro" id="IPR050282">
    <property type="entry name" value="Cycloisomerase_2"/>
</dbReference>
<name>A0A3D8R6B4_9HELO</name>
<keyword evidence="2" id="KW-0732">Signal</keyword>
<dbReference type="PANTHER" id="PTHR30344:SF1">
    <property type="entry name" value="6-PHOSPHOGLUCONOLACTONASE"/>
    <property type="match status" value="1"/>
</dbReference>
<evidence type="ECO:0000256" key="1">
    <source>
        <dbReference type="ARBA" id="ARBA00005564"/>
    </source>
</evidence>
<evidence type="ECO:0008006" key="5">
    <source>
        <dbReference type="Google" id="ProtNLM"/>
    </source>
</evidence>
<dbReference type="EMBL" id="PDLM01000009">
    <property type="protein sequence ID" value="RDW69592.1"/>
    <property type="molecule type" value="Genomic_DNA"/>
</dbReference>
<dbReference type="PANTHER" id="PTHR30344">
    <property type="entry name" value="6-PHOSPHOGLUCONOLACTONASE-RELATED"/>
    <property type="match status" value="1"/>
</dbReference>
<reference evidence="3 4" key="1">
    <citation type="journal article" date="2018" name="IMA Fungus">
        <title>IMA Genome-F 9: Draft genome sequence of Annulohypoxylon stygium, Aspergillus mulundensis, Berkeleyomyces basicola (syn. Thielaviopsis basicola), Ceratocystis smalleyi, two Cercospora beticola strains, Coleophoma cylindrospora, Fusarium fracticaudum, Phialophora cf. hyalina, and Morchella septimelata.</title>
        <authorList>
            <person name="Wingfield B.D."/>
            <person name="Bills G.F."/>
            <person name="Dong Y."/>
            <person name="Huang W."/>
            <person name="Nel W.J."/>
            <person name="Swalarsk-Parry B.S."/>
            <person name="Vaghefi N."/>
            <person name="Wilken P.M."/>
            <person name="An Z."/>
            <person name="de Beer Z.W."/>
            <person name="De Vos L."/>
            <person name="Chen L."/>
            <person name="Duong T.A."/>
            <person name="Gao Y."/>
            <person name="Hammerbacher A."/>
            <person name="Kikkert J.R."/>
            <person name="Li Y."/>
            <person name="Li H."/>
            <person name="Li K."/>
            <person name="Li Q."/>
            <person name="Liu X."/>
            <person name="Ma X."/>
            <person name="Naidoo K."/>
            <person name="Pethybridge S.J."/>
            <person name="Sun J."/>
            <person name="Steenkamp E.T."/>
            <person name="van der Nest M.A."/>
            <person name="van Wyk S."/>
            <person name="Wingfield M.J."/>
            <person name="Xiong C."/>
            <person name="Yue Q."/>
            <person name="Zhang X."/>
        </authorList>
    </citation>
    <scope>NUCLEOTIDE SEQUENCE [LARGE SCALE GENOMIC DNA]</scope>
    <source>
        <strain evidence="3 4">BP6252</strain>
    </source>
</reference>
<dbReference type="STRING" id="1849047.A0A3D8R6B4"/>
<feature type="signal peptide" evidence="2">
    <location>
        <begin position="1"/>
        <end position="18"/>
    </location>
</feature>
<dbReference type="SUPFAM" id="SSF75011">
    <property type="entry name" value="3-carboxy-cis,cis-mucoante lactonizing enzyme"/>
    <property type="match status" value="1"/>
</dbReference>
<protein>
    <recommendedName>
        <fullName evidence="5">3-carboxy-cis,cis-mucoante lactonizing enzyme</fullName>
    </recommendedName>
</protein>
<dbReference type="AlphaFoldDB" id="A0A3D8R6B4"/>
<keyword evidence="4" id="KW-1185">Reference proteome</keyword>
<dbReference type="Pfam" id="PF10282">
    <property type="entry name" value="Lactonase"/>
    <property type="match status" value="1"/>
</dbReference>
<accession>A0A3D8R6B4</accession>
<evidence type="ECO:0000313" key="4">
    <source>
        <dbReference type="Proteomes" id="UP000256645"/>
    </source>
</evidence>
<dbReference type="OrthoDB" id="9972196at2759"/>
<comment type="similarity">
    <text evidence="1">Belongs to the cycloisomerase 2 family.</text>
</comment>
<dbReference type="Proteomes" id="UP000256645">
    <property type="component" value="Unassembled WGS sequence"/>
</dbReference>
<comment type="caution">
    <text evidence="3">The sequence shown here is derived from an EMBL/GenBank/DDBJ whole genome shotgun (WGS) entry which is preliminary data.</text>
</comment>
<dbReference type="InterPro" id="IPR015943">
    <property type="entry name" value="WD40/YVTN_repeat-like_dom_sf"/>
</dbReference>